<evidence type="ECO:0000313" key="3">
    <source>
        <dbReference type="EMBL" id="KFO20766.1"/>
    </source>
</evidence>
<reference evidence="3 4" key="1">
    <citation type="submission" date="2013-11" db="EMBL/GenBank/DDBJ databases">
        <title>The Damaraland mole rat (Fukomys damarensis) genome and evolution of African mole rats.</title>
        <authorList>
            <person name="Gladyshev V.N."/>
            <person name="Fang X."/>
        </authorList>
    </citation>
    <scope>NUCLEOTIDE SEQUENCE [LARGE SCALE GENOMIC DNA]</scope>
    <source>
        <tissue evidence="3">Liver</tissue>
    </source>
</reference>
<evidence type="ECO:0000256" key="1">
    <source>
        <dbReference type="SAM" id="MobiDB-lite"/>
    </source>
</evidence>
<sequence length="104" mass="11453">MKTSRVDDILGEGSDDSNSKKQPGEQDGEQERTSWPRKPRAPAAHREQPLGLSSSRERSAAGFCSTRDHKRKLNDEDAPSESSKETSNEDRKAAALKAALDDLM</sequence>
<dbReference type="Proteomes" id="UP000028990">
    <property type="component" value="Unassembled WGS sequence"/>
</dbReference>
<organism evidence="3 4">
    <name type="scientific">Fukomys damarensis</name>
    <name type="common">Damaraland mole rat</name>
    <name type="synonym">Cryptomys damarensis</name>
    <dbReference type="NCBI Taxonomy" id="885580"/>
    <lineage>
        <taxon>Eukaryota</taxon>
        <taxon>Metazoa</taxon>
        <taxon>Chordata</taxon>
        <taxon>Craniata</taxon>
        <taxon>Vertebrata</taxon>
        <taxon>Euteleostomi</taxon>
        <taxon>Mammalia</taxon>
        <taxon>Eutheria</taxon>
        <taxon>Euarchontoglires</taxon>
        <taxon>Glires</taxon>
        <taxon>Rodentia</taxon>
        <taxon>Hystricomorpha</taxon>
        <taxon>Bathyergidae</taxon>
        <taxon>Fukomys</taxon>
    </lineage>
</organism>
<feature type="domain" description="FCP1-like phosphatase C-terminal" evidence="2">
    <location>
        <begin position="5"/>
        <end position="104"/>
    </location>
</feature>
<evidence type="ECO:0000313" key="4">
    <source>
        <dbReference type="Proteomes" id="UP000028990"/>
    </source>
</evidence>
<protein>
    <submittedName>
        <fullName evidence="3">RNA polymerase II subunit A C-terminal domain phosphatase</fullName>
    </submittedName>
</protein>
<evidence type="ECO:0000259" key="2">
    <source>
        <dbReference type="Pfam" id="PF09309"/>
    </source>
</evidence>
<gene>
    <name evidence="3" type="ORF">H920_17837</name>
</gene>
<name>A0A091DD99_FUKDA</name>
<feature type="compositionally biased region" description="Basic and acidic residues" evidence="1">
    <location>
        <begin position="17"/>
        <end position="34"/>
    </location>
</feature>
<keyword evidence="4" id="KW-1185">Reference proteome</keyword>
<dbReference type="EMBL" id="KN124574">
    <property type="protein sequence ID" value="KFO20766.1"/>
    <property type="molecule type" value="Genomic_DNA"/>
</dbReference>
<accession>A0A091DD99</accession>
<feature type="region of interest" description="Disordered" evidence="1">
    <location>
        <begin position="1"/>
        <end position="92"/>
    </location>
</feature>
<dbReference type="Pfam" id="PF09309">
    <property type="entry name" value="FCP1_C"/>
    <property type="match status" value="1"/>
</dbReference>
<proteinExistence type="predicted"/>
<dbReference type="InterPro" id="IPR015388">
    <property type="entry name" value="FCP1_C"/>
</dbReference>
<feature type="compositionally biased region" description="Basic and acidic residues" evidence="1">
    <location>
        <begin position="82"/>
        <end position="92"/>
    </location>
</feature>
<dbReference type="AlphaFoldDB" id="A0A091DD99"/>